<dbReference type="InterPro" id="IPR002736">
    <property type="entry name" value="CitG"/>
</dbReference>
<keyword evidence="5" id="KW-0067">ATP-binding</keyword>
<accession>K6VIH8</accession>
<dbReference type="PANTHER" id="PTHR30201">
    <property type="entry name" value="TRIPHOSPHORIBOSYL-DEPHOSPHO-COA SYNTHASE"/>
    <property type="match status" value="1"/>
</dbReference>
<dbReference type="EMBL" id="BAHD01000031">
    <property type="protein sequence ID" value="GAB96038.1"/>
    <property type="molecule type" value="Genomic_DNA"/>
</dbReference>
<evidence type="ECO:0000313" key="7">
    <source>
        <dbReference type="EMBL" id="GAB96038.1"/>
    </source>
</evidence>
<evidence type="ECO:0000256" key="6">
    <source>
        <dbReference type="ARBA" id="ARBA00048574"/>
    </source>
</evidence>
<dbReference type="OrthoDB" id="114886at2"/>
<dbReference type="AlphaFoldDB" id="K6VIH8"/>
<dbReference type="GO" id="GO:0051191">
    <property type="term" value="P:prosthetic group biosynthetic process"/>
    <property type="evidence" value="ECO:0007669"/>
    <property type="project" value="InterPro"/>
</dbReference>
<dbReference type="STRING" id="1184609.KILIM_031_00100"/>
<dbReference type="RefSeq" id="WP_006592570.1">
    <property type="nucleotide sequence ID" value="NZ_BAHD01000031.1"/>
</dbReference>
<dbReference type="NCBIfam" id="TIGR03124">
    <property type="entry name" value="citrate_citX"/>
    <property type="match status" value="1"/>
</dbReference>
<dbReference type="GO" id="GO:0046917">
    <property type="term" value="F:triphosphoribosyl-dephospho-CoA synthase activity"/>
    <property type="evidence" value="ECO:0007669"/>
    <property type="project" value="UniProtKB-EC"/>
</dbReference>
<keyword evidence="7" id="KW-0456">Lyase</keyword>
<comment type="caution">
    <text evidence="7">The sequence shown here is derived from an EMBL/GenBank/DDBJ whole genome shotgun (WGS) entry which is preliminary data.</text>
</comment>
<dbReference type="PANTHER" id="PTHR30201:SF2">
    <property type="entry name" value="2-(5''-TRIPHOSPHORIBOSYL)-3'-DEPHOSPHOCOENZYME-A SYNTHASE"/>
    <property type="match status" value="1"/>
</dbReference>
<dbReference type="Proteomes" id="UP000008366">
    <property type="component" value="Unassembled WGS sequence"/>
</dbReference>
<evidence type="ECO:0000256" key="1">
    <source>
        <dbReference type="ARBA" id="ARBA00001210"/>
    </source>
</evidence>
<dbReference type="InterPro" id="IPR005551">
    <property type="entry name" value="CitX"/>
</dbReference>
<keyword evidence="3" id="KW-0548">Nucleotidyltransferase</keyword>
<evidence type="ECO:0000256" key="4">
    <source>
        <dbReference type="ARBA" id="ARBA00022741"/>
    </source>
</evidence>
<dbReference type="Pfam" id="PF03802">
    <property type="entry name" value="CitX"/>
    <property type="match status" value="1"/>
</dbReference>
<sequence>MAAVSPARILARREERRGDQLRLLARASAVVSVTIVSPGPDKDDRTARHACTRAVAAVQRRLRESRWPVLGAQNVRAATGPEYLVAVEAPAVALKEALVDLEETHALGRLWDLDVVTGPDVDGLPVIIGRSALHRRPRRCLVCEQEAAGCARSARHPLAQVLASRRRLVAAESQSQTDADLAVRALITEARLSPKPGLVDSFSTGSHDDMDLALLERSARALRPWLRACWLTGARQPGSVEPLVRIGVAAEADLMAVTGGVNTHRGALFAMGLLMGALGAEHSTPSCAAFDGCRLERLRGRVADLAAPLLQTWQATASGSVSHGSAAFRALGVTGARGEAASGFATAATIGLPAYRERRRSTGDEDDAQRWALVNLMAENADTNLVHRGGEPGLRFARTWARELVERRPDPAALTAAMSAAEAPFVARRLSPGGSADLLALTWLLDRLAPIA</sequence>
<comment type="catalytic activity">
    <reaction evidence="1">
        <text>3'-dephospho-CoA + ATP = 2'-(5''-triphospho-alpha-D-ribosyl)-3'-dephospho-CoA + adenine</text>
        <dbReference type="Rhea" id="RHEA:15117"/>
        <dbReference type="ChEBI" id="CHEBI:16708"/>
        <dbReference type="ChEBI" id="CHEBI:30616"/>
        <dbReference type="ChEBI" id="CHEBI:57328"/>
        <dbReference type="ChEBI" id="CHEBI:61378"/>
        <dbReference type="EC" id="2.4.2.52"/>
    </reaction>
</comment>
<dbReference type="eggNOG" id="COG3697">
    <property type="taxonomic scope" value="Bacteria"/>
</dbReference>
<reference evidence="7 8" key="1">
    <citation type="submission" date="2012-08" db="EMBL/GenBank/DDBJ databases">
        <title>Whole genome shotgun sequence of Kineosphaera limosa NBRC 100340.</title>
        <authorList>
            <person name="Yoshida I."/>
            <person name="Isaki S."/>
            <person name="Hosoyama A."/>
            <person name="Tsuchikane K."/>
            <person name="Katsumata H."/>
            <person name="Ando Y."/>
            <person name="Ohji S."/>
            <person name="Hamada M."/>
            <person name="Tamura T."/>
            <person name="Yamazoe A."/>
            <person name="Yamazaki S."/>
            <person name="Fujita N."/>
        </authorList>
    </citation>
    <scope>NUCLEOTIDE SEQUENCE [LARGE SCALE GENOMIC DNA]</scope>
    <source>
        <strain evidence="7 8">NBRC 100340</strain>
    </source>
</reference>
<keyword evidence="2 7" id="KW-0808">Transferase</keyword>
<dbReference type="GO" id="GO:0005524">
    <property type="term" value="F:ATP binding"/>
    <property type="evidence" value="ECO:0007669"/>
    <property type="project" value="UniProtKB-KW"/>
</dbReference>
<gene>
    <name evidence="7" type="primary">citXG</name>
    <name evidence="7" type="ORF">KILIM_031_00100</name>
</gene>
<protein>
    <submittedName>
        <fullName evidence="7">Apo-citrate lyase phosphoribosyl-dephospho-CoA transferase/2-(5''-triphosphoribosyl)-3'-dephosphocoenzyme-A synthase</fullName>
    </submittedName>
</protein>
<name>K6VIH8_9MICO</name>
<comment type="catalytic activity">
    <reaction evidence="6">
        <text>apo-[citrate lyase ACP] + 2'-(5''-triphospho-alpha-D-ribosyl)-3'-dephospho-CoA = holo-[citrate lyase ACP] + diphosphate</text>
        <dbReference type="Rhea" id="RHEA:16333"/>
        <dbReference type="Rhea" id="RHEA-COMP:10157"/>
        <dbReference type="Rhea" id="RHEA-COMP:10158"/>
        <dbReference type="ChEBI" id="CHEBI:29999"/>
        <dbReference type="ChEBI" id="CHEBI:33019"/>
        <dbReference type="ChEBI" id="CHEBI:61378"/>
        <dbReference type="ChEBI" id="CHEBI:82683"/>
        <dbReference type="EC" id="2.7.7.61"/>
    </reaction>
</comment>
<evidence type="ECO:0000313" key="8">
    <source>
        <dbReference type="Proteomes" id="UP000008366"/>
    </source>
</evidence>
<evidence type="ECO:0000256" key="5">
    <source>
        <dbReference type="ARBA" id="ARBA00022840"/>
    </source>
</evidence>
<dbReference type="GO" id="GO:0050519">
    <property type="term" value="F:holo-citrate lyase synthase activity"/>
    <property type="evidence" value="ECO:0007669"/>
    <property type="project" value="UniProtKB-EC"/>
</dbReference>
<dbReference type="Pfam" id="PF01874">
    <property type="entry name" value="CitG"/>
    <property type="match status" value="1"/>
</dbReference>
<keyword evidence="4" id="KW-0547">Nucleotide-binding</keyword>
<proteinExistence type="predicted"/>
<dbReference type="GO" id="GO:0016829">
    <property type="term" value="F:lyase activity"/>
    <property type="evidence" value="ECO:0007669"/>
    <property type="project" value="UniProtKB-KW"/>
</dbReference>
<evidence type="ECO:0000256" key="3">
    <source>
        <dbReference type="ARBA" id="ARBA00022695"/>
    </source>
</evidence>
<organism evidence="7 8">
    <name type="scientific">Kineosphaera limosa NBRC 100340</name>
    <dbReference type="NCBI Taxonomy" id="1184609"/>
    <lineage>
        <taxon>Bacteria</taxon>
        <taxon>Bacillati</taxon>
        <taxon>Actinomycetota</taxon>
        <taxon>Actinomycetes</taxon>
        <taxon>Micrococcales</taxon>
        <taxon>Dermatophilaceae</taxon>
        <taxon>Kineosphaera</taxon>
    </lineage>
</organism>
<dbReference type="eggNOG" id="COG1767">
    <property type="taxonomic scope" value="Bacteria"/>
</dbReference>
<dbReference type="Gene3D" id="1.10.4200.10">
    <property type="entry name" value="Triphosphoribosyl-dephospho-CoA protein"/>
    <property type="match status" value="1"/>
</dbReference>
<keyword evidence="8" id="KW-1185">Reference proteome</keyword>
<evidence type="ECO:0000256" key="2">
    <source>
        <dbReference type="ARBA" id="ARBA00022679"/>
    </source>
</evidence>